<feature type="active site" description="Proton donor" evidence="12">
    <location>
        <position position="116"/>
    </location>
</feature>
<dbReference type="PANTHER" id="PTHR43783">
    <property type="entry name" value="UDP-N-ACETYLGLUCOSAMINE 1-CARBOXYVINYLTRANSFERASE"/>
    <property type="match status" value="1"/>
</dbReference>
<evidence type="ECO:0000256" key="7">
    <source>
        <dbReference type="ARBA" id="ARBA00022984"/>
    </source>
</evidence>
<dbReference type="InterPro" id="IPR050068">
    <property type="entry name" value="MurA_subfamily"/>
</dbReference>
<evidence type="ECO:0000256" key="6">
    <source>
        <dbReference type="ARBA" id="ARBA00022960"/>
    </source>
</evidence>
<evidence type="ECO:0000256" key="3">
    <source>
        <dbReference type="ARBA" id="ARBA00022490"/>
    </source>
</evidence>
<accession>A0A9D1T9U1</accession>
<feature type="binding site" evidence="12">
    <location>
        <position position="305"/>
    </location>
    <ligand>
        <name>UDP-N-acetyl-alpha-D-glucosamine</name>
        <dbReference type="ChEBI" id="CHEBI:57705"/>
    </ligand>
</feature>
<feature type="binding site" evidence="12">
    <location>
        <begin position="22"/>
        <end position="23"/>
    </location>
    <ligand>
        <name>phosphoenolpyruvate</name>
        <dbReference type="ChEBI" id="CHEBI:58702"/>
    </ligand>
</feature>
<dbReference type="EMBL" id="DVOO01000011">
    <property type="protein sequence ID" value="HIV24896.1"/>
    <property type="molecule type" value="Genomic_DNA"/>
</dbReference>
<evidence type="ECO:0000313" key="14">
    <source>
        <dbReference type="EMBL" id="HIV24896.1"/>
    </source>
</evidence>
<evidence type="ECO:0000256" key="9">
    <source>
        <dbReference type="ARBA" id="ARBA00023316"/>
    </source>
</evidence>
<dbReference type="HAMAP" id="MF_00111">
    <property type="entry name" value="MurA"/>
    <property type="match status" value="1"/>
</dbReference>
<reference evidence="14" key="1">
    <citation type="submission" date="2020-10" db="EMBL/GenBank/DDBJ databases">
        <authorList>
            <person name="Gilroy R."/>
        </authorList>
    </citation>
    <scope>NUCLEOTIDE SEQUENCE</scope>
    <source>
        <strain evidence="14">CHK188-20938</strain>
    </source>
</reference>
<evidence type="ECO:0000256" key="12">
    <source>
        <dbReference type="HAMAP-Rule" id="MF_00111"/>
    </source>
</evidence>
<dbReference type="GO" id="GO:0008760">
    <property type="term" value="F:UDP-N-acetylglucosamine 1-carboxyvinyltransferase activity"/>
    <property type="evidence" value="ECO:0007669"/>
    <property type="project" value="UniProtKB-UniRule"/>
</dbReference>
<dbReference type="GO" id="GO:0051301">
    <property type="term" value="P:cell division"/>
    <property type="evidence" value="ECO:0007669"/>
    <property type="project" value="UniProtKB-KW"/>
</dbReference>
<organism evidence="14 15">
    <name type="scientific">Candidatus Scatomonas pullistercoris</name>
    <dbReference type="NCBI Taxonomy" id="2840920"/>
    <lineage>
        <taxon>Bacteria</taxon>
        <taxon>Bacillati</taxon>
        <taxon>Bacillota</taxon>
        <taxon>Clostridia</taxon>
        <taxon>Lachnospirales</taxon>
        <taxon>Lachnospiraceae</taxon>
        <taxon>Lachnospiraceae incertae sedis</taxon>
        <taxon>Candidatus Scatomonas</taxon>
    </lineage>
</organism>
<evidence type="ECO:0000256" key="8">
    <source>
        <dbReference type="ARBA" id="ARBA00023306"/>
    </source>
</evidence>
<evidence type="ECO:0000256" key="10">
    <source>
        <dbReference type="ARBA" id="ARBA00038367"/>
    </source>
</evidence>
<feature type="binding site" evidence="12">
    <location>
        <position position="92"/>
    </location>
    <ligand>
        <name>UDP-N-acetyl-alpha-D-glucosamine</name>
        <dbReference type="ChEBI" id="CHEBI:57705"/>
    </ligand>
</feature>
<dbReference type="GO" id="GO:0005737">
    <property type="term" value="C:cytoplasm"/>
    <property type="evidence" value="ECO:0007669"/>
    <property type="project" value="UniProtKB-SubCell"/>
</dbReference>
<dbReference type="GO" id="GO:0019277">
    <property type="term" value="P:UDP-N-acetylgalactosamine biosynthetic process"/>
    <property type="evidence" value="ECO:0007669"/>
    <property type="project" value="InterPro"/>
</dbReference>
<evidence type="ECO:0000256" key="2">
    <source>
        <dbReference type="ARBA" id="ARBA00004752"/>
    </source>
</evidence>
<name>A0A9D1T9U1_9FIRM</name>
<protein>
    <recommendedName>
        <fullName evidence="12">UDP-N-acetylglucosamine 1-carboxyvinyltransferase</fullName>
        <ecNumber evidence="12">2.5.1.7</ecNumber>
    </recommendedName>
    <alternativeName>
        <fullName evidence="12">Enoylpyruvate transferase</fullName>
    </alternativeName>
    <alternativeName>
        <fullName evidence="12">UDP-N-acetylglucosamine enolpyruvyl transferase</fullName>
        <shortName evidence="12">EPT</shortName>
    </alternativeName>
</protein>
<comment type="caution">
    <text evidence="12">Lacks conserved residue(s) required for the propagation of feature annotation.</text>
</comment>
<dbReference type="NCBIfam" id="TIGR01072">
    <property type="entry name" value="murA"/>
    <property type="match status" value="1"/>
</dbReference>
<evidence type="ECO:0000259" key="13">
    <source>
        <dbReference type="Pfam" id="PF00275"/>
    </source>
</evidence>
<dbReference type="GO" id="GO:0008360">
    <property type="term" value="P:regulation of cell shape"/>
    <property type="evidence" value="ECO:0007669"/>
    <property type="project" value="UniProtKB-KW"/>
</dbReference>
<dbReference type="SUPFAM" id="SSF55205">
    <property type="entry name" value="EPT/RTPC-like"/>
    <property type="match status" value="1"/>
</dbReference>
<keyword evidence="3 12" id="KW-0963">Cytoplasm</keyword>
<evidence type="ECO:0000313" key="15">
    <source>
        <dbReference type="Proteomes" id="UP000824169"/>
    </source>
</evidence>
<feature type="binding site" evidence="12">
    <location>
        <begin position="121"/>
        <end position="125"/>
    </location>
    <ligand>
        <name>UDP-N-acetyl-alpha-D-glucosamine</name>
        <dbReference type="ChEBI" id="CHEBI:57705"/>
    </ligand>
</feature>
<comment type="similarity">
    <text evidence="10 12">Belongs to the EPSP synthase family. MurA subfamily.</text>
</comment>
<comment type="catalytic activity">
    <reaction evidence="11 12">
        <text>phosphoenolpyruvate + UDP-N-acetyl-alpha-D-glucosamine = UDP-N-acetyl-3-O-(1-carboxyvinyl)-alpha-D-glucosamine + phosphate</text>
        <dbReference type="Rhea" id="RHEA:18681"/>
        <dbReference type="ChEBI" id="CHEBI:43474"/>
        <dbReference type="ChEBI" id="CHEBI:57705"/>
        <dbReference type="ChEBI" id="CHEBI:58702"/>
        <dbReference type="ChEBI" id="CHEBI:68483"/>
        <dbReference type="EC" id="2.5.1.7"/>
    </reaction>
</comment>
<evidence type="ECO:0000256" key="1">
    <source>
        <dbReference type="ARBA" id="ARBA00004496"/>
    </source>
</evidence>
<dbReference type="InterPro" id="IPR001986">
    <property type="entry name" value="Enolpyruvate_Tfrase_dom"/>
</dbReference>
<proteinExistence type="inferred from homology"/>
<dbReference type="AlphaFoldDB" id="A0A9D1T9U1"/>
<dbReference type="PANTHER" id="PTHR43783:SF1">
    <property type="entry name" value="UDP-N-ACETYLGLUCOSAMINE 1-CARBOXYVINYLTRANSFERASE"/>
    <property type="match status" value="1"/>
</dbReference>
<feature type="domain" description="Enolpyruvate transferase" evidence="13">
    <location>
        <begin position="7"/>
        <end position="405"/>
    </location>
</feature>
<keyword evidence="4 12" id="KW-0132">Cell division</keyword>
<dbReference type="EC" id="2.5.1.7" evidence="12"/>
<comment type="pathway">
    <text evidence="2 12">Cell wall biogenesis; peptidoglycan biosynthesis.</text>
</comment>
<gene>
    <name evidence="12 14" type="primary">murA</name>
    <name evidence="14" type="ORF">IAB71_03775</name>
</gene>
<dbReference type="Proteomes" id="UP000824169">
    <property type="component" value="Unassembled WGS sequence"/>
</dbReference>
<dbReference type="InterPro" id="IPR013792">
    <property type="entry name" value="RNA3'P_cycl/enolpyr_Trfase_a/b"/>
</dbReference>
<comment type="function">
    <text evidence="12">Cell wall formation. Adds enolpyruvyl to UDP-N-acetylglucosamine.</text>
</comment>
<dbReference type="NCBIfam" id="NF006873">
    <property type="entry name" value="PRK09369.1"/>
    <property type="match status" value="1"/>
</dbReference>
<dbReference type="Gene3D" id="3.65.10.10">
    <property type="entry name" value="Enolpyruvate transferase domain"/>
    <property type="match status" value="2"/>
</dbReference>
<keyword evidence="6 12" id="KW-0133">Cell shape</keyword>
<evidence type="ECO:0000256" key="4">
    <source>
        <dbReference type="ARBA" id="ARBA00022618"/>
    </source>
</evidence>
<dbReference type="CDD" id="cd01555">
    <property type="entry name" value="UdpNAET"/>
    <property type="match status" value="1"/>
</dbReference>
<dbReference type="GO" id="GO:0009252">
    <property type="term" value="P:peptidoglycan biosynthetic process"/>
    <property type="evidence" value="ECO:0007669"/>
    <property type="project" value="UniProtKB-UniRule"/>
</dbReference>
<dbReference type="GO" id="GO:0071555">
    <property type="term" value="P:cell wall organization"/>
    <property type="evidence" value="ECO:0007669"/>
    <property type="project" value="UniProtKB-KW"/>
</dbReference>
<dbReference type="InterPro" id="IPR036968">
    <property type="entry name" value="Enolpyruvate_Tfrase_sf"/>
</dbReference>
<sequence>MGRYRIEGGHRLEGRVRVQGSKNAVLPMMAASLLQKGTVILRHCPRIDDVRCMEEILRYTGARTWWQKGDLFLDCRDIVTGKIPGAYADKMRSSVFLLGGLLPRLGSAFVSYPGGCTIGQRPVDLHLSVLRALGAKLTETGEGISASAGRLRGCSHHFPKISVGATENGVLAAVLAEGKTCLYNCAREPEILHLCRFLRRMGAVIQGEESGTIRIRGVSGLHSAEMEVPADRIAAGTYLLAGAATRGEVALEGAPVAEIRSLLELYGKMGGQYEVKGGTLFTDSRGIGNRPVQVATGCYPGFPTDLQSPLAAVCATIEGISRIRETIFEDRYQAALELRKMGADISVRDGELQICGGRLRGAALRAGDLRGGAALILAGLAASGVTQIENSCYVERGYEQIEKDLRQLGGAVRYEKTSRMPVYADTEE</sequence>
<keyword evidence="9 12" id="KW-0961">Cell wall biogenesis/degradation</keyword>
<dbReference type="Pfam" id="PF00275">
    <property type="entry name" value="EPSP_synthase"/>
    <property type="match status" value="1"/>
</dbReference>
<comment type="caution">
    <text evidence="14">The sequence shown here is derived from an EMBL/GenBank/DDBJ whole genome shotgun (WGS) entry which is preliminary data.</text>
</comment>
<evidence type="ECO:0000256" key="11">
    <source>
        <dbReference type="ARBA" id="ARBA00047527"/>
    </source>
</evidence>
<keyword evidence="7 12" id="KW-0573">Peptidoglycan synthesis</keyword>
<feature type="binding site" evidence="12">
    <location>
        <position position="327"/>
    </location>
    <ligand>
        <name>UDP-N-acetyl-alpha-D-glucosamine</name>
        <dbReference type="ChEBI" id="CHEBI:57705"/>
    </ligand>
</feature>
<reference evidence="14" key="2">
    <citation type="journal article" date="2021" name="PeerJ">
        <title>Extensive microbial diversity within the chicken gut microbiome revealed by metagenomics and culture.</title>
        <authorList>
            <person name="Gilroy R."/>
            <person name="Ravi A."/>
            <person name="Getino M."/>
            <person name="Pursley I."/>
            <person name="Horton D.L."/>
            <person name="Alikhan N.F."/>
            <person name="Baker D."/>
            <person name="Gharbi K."/>
            <person name="Hall N."/>
            <person name="Watson M."/>
            <person name="Adriaenssens E.M."/>
            <person name="Foster-Nyarko E."/>
            <person name="Jarju S."/>
            <person name="Secka A."/>
            <person name="Antonio M."/>
            <person name="Oren A."/>
            <person name="Chaudhuri R.R."/>
            <person name="La Ragione R."/>
            <person name="Hildebrand F."/>
            <person name="Pallen M.J."/>
        </authorList>
    </citation>
    <scope>NUCLEOTIDE SEQUENCE</scope>
    <source>
        <strain evidence="14">CHK188-20938</strain>
    </source>
</reference>
<evidence type="ECO:0000256" key="5">
    <source>
        <dbReference type="ARBA" id="ARBA00022679"/>
    </source>
</evidence>
<dbReference type="InterPro" id="IPR005750">
    <property type="entry name" value="UDP_GlcNAc_COvinyl_MurA"/>
</dbReference>
<keyword evidence="12" id="KW-0670">Pyruvate</keyword>
<feature type="modified residue" description="2-(S-cysteinyl)pyruvic acid O-phosphothioketal" evidence="12">
    <location>
        <position position="116"/>
    </location>
</feature>
<comment type="subcellular location">
    <subcellularLocation>
        <location evidence="1 12">Cytoplasm</location>
    </subcellularLocation>
</comment>
<keyword evidence="5 12" id="KW-0808">Transferase</keyword>
<keyword evidence="8 12" id="KW-0131">Cell cycle</keyword>